<dbReference type="GeneID" id="59380700"/>
<dbReference type="RefSeq" id="XP_036627758.1">
    <property type="nucleotide sequence ID" value="XM_036780375.1"/>
</dbReference>
<feature type="region of interest" description="Disordered" evidence="1">
    <location>
        <begin position="1"/>
        <end position="32"/>
    </location>
</feature>
<dbReference type="EMBL" id="JACETU010000008">
    <property type="protein sequence ID" value="KAF7422726.1"/>
    <property type="molecule type" value="Genomic_DNA"/>
</dbReference>
<dbReference type="OrthoDB" id="2100128at2759"/>
<name>A0A8H7DME1_PLEOS</name>
<comment type="caution">
    <text evidence="2">The sequence shown here is derived from an EMBL/GenBank/DDBJ whole genome shotgun (WGS) entry which is preliminary data.</text>
</comment>
<dbReference type="PANTHER" id="PTHR39398:SF1">
    <property type="entry name" value="CSN8_PSMD8_EIF3K DOMAIN-CONTAINING PROTEIN"/>
    <property type="match status" value="1"/>
</dbReference>
<sequence length="344" mass="39070">MSRSWKPHSRSRSGHPRGYGRGGHRDRDAKTPMELIASVSRSSGLEKDGDTLKDFKIQDDYLQFILKKVAQLSPLGIAERTDKRRNEEENVLILFSEPQCNTSRGLAPDRVYLSPGKLREGISSSNRQDAFTLKVYETSLFMAAIFDSQKQLNSIVPQLPSLHDSVSTTAHLISLVHYLTDQYPRQGVFQQHLDLLPSSFLPRGSEARKWITSVSASLRTHNYVKFAELTHPDAFSHFVVGEGDPSPSANDSAARLALQAVVDSLRRKSRDDTWSILRTSYREWSCQDGFDWTRTWLEKCLVLRSVSPHGQNMTAEQWLEGHAKDDHVRPREGIDGRWIVCKPR</sequence>
<evidence type="ECO:0000313" key="3">
    <source>
        <dbReference type="Proteomes" id="UP000623687"/>
    </source>
</evidence>
<dbReference type="Proteomes" id="UP000623687">
    <property type="component" value="Unassembled WGS sequence"/>
</dbReference>
<protein>
    <submittedName>
        <fullName evidence="2">Uncharacterized protein</fullName>
    </submittedName>
</protein>
<organism evidence="2 3">
    <name type="scientific">Pleurotus ostreatus</name>
    <name type="common">Oyster mushroom</name>
    <name type="synonym">White-rot fungus</name>
    <dbReference type="NCBI Taxonomy" id="5322"/>
    <lineage>
        <taxon>Eukaryota</taxon>
        <taxon>Fungi</taxon>
        <taxon>Dikarya</taxon>
        <taxon>Basidiomycota</taxon>
        <taxon>Agaricomycotina</taxon>
        <taxon>Agaricomycetes</taxon>
        <taxon>Agaricomycetidae</taxon>
        <taxon>Agaricales</taxon>
        <taxon>Pleurotineae</taxon>
        <taxon>Pleurotaceae</taxon>
        <taxon>Pleurotus</taxon>
    </lineage>
</organism>
<feature type="compositionally biased region" description="Basic residues" evidence="1">
    <location>
        <begin position="1"/>
        <end position="15"/>
    </location>
</feature>
<gene>
    <name evidence="2" type="ORF">PC9H_010882</name>
</gene>
<accession>A0A8H7DME1</accession>
<keyword evidence="3" id="KW-1185">Reference proteome</keyword>
<evidence type="ECO:0000313" key="2">
    <source>
        <dbReference type="EMBL" id="KAF7422726.1"/>
    </source>
</evidence>
<dbReference type="VEuPathDB" id="FungiDB:PC9H_010882"/>
<reference evidence="2" key="1">
    <citation type="submission" date="2019-07" db="EMBL/GenBank/DDBJ databases">
        <authorList>
            <person name="Palmer J.M."/>
        </authorList>
    </citation>
    <scope>NUCLEOTIDE SEQUENCE</scope>
    <source>
        <strain evidence="2">PC9</strain>
    </source>
</reference>
<evidence type="ECO:0000256" key="1">
    <source>
        <dbReference type="SAM" id="MobiDB-lite"/>
    </source>
</evidence>
<dbReference type="PANTHER" id="PTHR39398">
    <property type="entry name" value="YALI0F14311P"/>
    <property type="match status" value="1"/>
</dbReference>
<proteinExistence type="predicted"/>
<dbReference type="AlphaFoldDB" id="A0A8H7DME1"/>